<sequence>MGTPKPLLKTGNRTFLEHIISTLKSGGCERVLVCLPEKNGPVAAKTLEVGGYIIQNMDPEKGPISSLQTGIKNFNPEIDGALFCPVDFPLINVDTIRTLIDNFENTNASLTLPVYRNKRGHPVIFHRKLFGELSGDDLPEGARTIVLNNLSSAQLVKTEDEGVVIDIDDLTAYRRHFPNEYRHRFGAR</sequence>
<dbReference type="InterPro" id="IPR029044">
    <property type="entry name" value="Nucleotide-diphossugar_trans"/>
</dbReference>
<proteinExistence type="predicted"/>
<dbReference type="GO" id="GO:0016779">
    <property type="term" value="F:nucleotidyltransferase activity"/>
    <property type="evidence" value="ECO:0007669"/>
    <property type="project" value="UniProtKB-ARBA"/>
</dbReference>
<dbReference type="PANTHER" id="PTHR43777">
    <property type="entry name" value="MOLYBDENUM COFACTOR CYTIDYLYLTRANSFERASE"/>
    <property type="match status" value="1"/>
</dbReference>
<dbReference type="AlphaFoldDB" id="A0A381WAI9"/>
<dbReference type="CDD" id="cd04182">
    <property type="entry name" value="GT_2_like_f"/>
    <property type="match status" value="1"/>
</dbReference>
<protein>
    <recommendedName>
        <fullName evidence="1">MobA-like NTP transferase domain-containing protein</fullName>
    </recommendedName>
</protein>
<dbReference type="Gene3D" id="3.90.550.10">
    <property type="entry name" value="Spore Coat Polysaccharide Biosynthesis Protein SpsA, Chain A"/>
    <property type="match status" value="1"/>
</dbReference>
<accession>A0A381WAI9</accession>
<dbReference type="EMBL" id="UINC01011186">
    <property type="protein sequence ID" value="SVA49492.1"/>
    <property type="molecule type" value="Genomic_DNA"/>
</dbReference>
<reference evidence="2" key="1">
    <citation type="submission" date="2018-05" db="EMBL/GenBank/DDBJ databases">
        <authorList>
            <person name="Lanie J.A."/>
            <person name="Ng W.-L."/>
            <person name="Kazmierczak K.M."/>
            <person name="Andrzejewski T.M."/>
            <person name="Davidsen T.M."/>
            <person name="Wayne K.J."/>
            <person name="Tettelin H."/>
            <person name="Glass J.I."/>
            <person name="Rusch D."/>
            <person name="Podicherti R."/>
            <person name="Tsui H.-C.T."/>
            <person name="Winkler M.E."/>
        </authorList>
    </citation>
    <scope>NUCLEOTIDE SEQUENCE</scope>
</reference>
<feature type="domain" description="MobA-like NTP transferase" evidence="1">
    <location>
        <begin position="1"/>
        <end position="146"/>
    </location>
</feature>
<dbReference type="Pfam" id="PF12804">
    <property type="entry name" value="NTP_transf_3"/>
    <property type="match status" value="1"/>
</dbReference>
<name>A0A381WAI9_9ZZZZ</name>
<dbReference type="PANTHER" id="PTHR43777:SF1">
    <property type="entry name" value="MOLYBDENUM COFACTOR CYTIDYLYLTRANSFERASE"/>
    <property type="match status" value="1"/>
</dbReference>
<evidence type="ECO:0000313" key="2">
    <source>
        <dbReference type="EMBL" id="SVA49492.1"/>
    </source>
</evidence>
<dbReference type="InterPro" id="IPR025877">
    <property type="entry name" value="MobA-like_NTP_Trfase"/>
</dbReference>
<evidence type="ECO:0000259" key="1">
    <source>
        <dbReference type="Pfam" id="PF12804"/>
    </source>
</evidence>
<organism evidence="2">
    <name type="scientific">marine metagenome</name>
    <dbReference type="NCBI Taxonomy" id="408172"/>
    <lineage>
        <taxon>unclassified sequences</taxon>
        <taxon>metagenomes</taxon>
        <taxon>ecological metagenomes</taxon>
    </lineage>
</organism>
<gene>
    <name evidence="2" type="ORF">METZ01_LOCUS102346</name>
</gene>
<dbReference type="SUPFAM" id="SSF53448">
    <property type="entry name" value="Nucleotide-diphospho-sugar transferases"/>
    <property type="match status" value="1"/>
</dbReference>